<feature type="transmembrane region" description="Helical" evidence="1">
    <location>
        <begin position="38"/>
        <end position="59"/>
    </location>
</feature>
<feature type="transmembrane region" description="Helical" evidence="1">
    <location>
        <begin position="314"/>
        <end position="333"/>
    </location>
</feature>
<feature type="transmembrane region" description="Helical" evidence="1">
    <location>
        <begin position="146"/>
        <end position="163"/>
    </location>
</feature>
<keyword evidence="1" id="KW-0812">Transmembrane</keyword>
<dbReference type="Proteomes" id="UP001597168">
    <property type="component" value="Unassembled WGS sequence"/>
</dbReference>
<protein>
    <recommendedName>
        <fullName evidence="4">DUF4153 domain-containing protein</fullName>
    </recommendedName>
</protein>
<organism evidence="2 3">
    <name type="scientific">Saccharothrix hoggarensis</name>
    <dbReference type="NCBI Taxonomy" id="913853"/>
    <lineage>
        <taxon>Bacteria</taxon>
        <taxon>Bacillati</taxon>
        <taxon>Actinomycetota</taxon>
        <taxon>Actinomycetes</taxon>
        <taxon>Pseudonocardiales</taxon>
        <taxon>Pseudonocardiaceae</taxon>
        <taxon>Saccharothrix</taxon>
    </lineage>
</organism>
<accession>A0ABW3R0L1</accession>
<name>A0ABW3R0L1_9PSEU</name>
<keyword evidence="3" id="KW-1185">Reference proteome</keyword>
<evidence type="ECO:0000313" key="3">
    <source>
        <dbReference type="Proteomes" id="UP001597168"/>
    </source>
</evidence>
<feature type="transmembrane region" description="Helical" evidence="1">
    <location>
        <begin position="184"/>
        <end position="205"/>
    </location>
</feature>
<feature type="transmembrane region" description="Helical" evidence="1">
    <location>
        <begin position="285"/>
        <end position="302"/>
    </location>
</feature>
<feature type="transmembrane region" description="Helical" evidence="1">
    <location>
        <begin position="345"/>
        <end position="364"/>
    </location>
</feature>
<keyword evidence="1" id="KW-1133">Transmembrane helix</keyword>
<dbReference type="EMBL" id="JBHTLK010000168">
    <property type="protein sequence ID" value="MFD1150579.1"/>
    <property type="molecule type" value="Genomic_DNA"/>
</dbReference>
<evidence type="ECO:0000313" key="2">
    <source>
        <dbReference type="EMBL" id="MFD1150579.1"/>
    </source>
</evidence>
<proteinExistence type="predicted"/>
<gene>
    <name evidence="2" type="ORF">ACFQ3T_25900</name>
</gene>
<feature type="transmembrane region" description="Helical" evidence="1">
    <location>
        <begin position="259"/>
        <end position="279"/>
    </location>
</feature>
<evidence type="ECO:0000256" key="1">
    <source>
        <dbReference type="SAM" id="Phobius"/>
    </source>
</evidence>
<reference evidence="3" key="1">
    <citation type="journal article" date="2019" name="Int. J. Syst. Evol. Microbiol.">
        <title>The Global Catalogue of Microorganisms (GCM) 10K type strain sequencing project: providing services to taxonomists for standard genome sequencing and annotation.</title>
        <authorList>
            <consortium name="The Broad Institute Genomics Platform"/>
            <consortium name="The Broad Institute Genome Sequencing Center for Infectious Disease"/>
            <person name="Wu L."/>
            <person name="Ma J."/>
        </authorList>
    </citation>
    <scope>NUCLEOTIDE SEQUENCE [LARGE SCALE GENOMIC DNA]</scope>
    <source>
        <strain evidence="3">CCUG 60214</strain>
    </source>
</reference>
<keyword evidence="1" id="KW-0472">Membrane</keyword>
<dbReference type="RefSeq" id="WP_380726785.1">
    <property type="nucleotide sequence ID" value="NZ_JBHTLK010000168.1"/>
</dbReference>
<comment type="caution">
    <text evidence="2">The sequence shown here is derived from an EMBL/GenBank/DDBJ whole genome shotgun (WGS) entry which is preliminary data.</text>
</comment>
<feature type="transmembrane region" description="Helical" evidence="1">
    <location>
        <begin position="79"/>
        <end position="97"/>
    </location>
</feature>
<evidence type="ECO:0008006" key="4">
    <source>
        <dbReference type="Google" id="ProtNLM"/>
    </source>
</evidence>
<sequence>MLARFRRAGPRGRLVLMELGRSTEVEDRPTPARGRPRAGFRTDLITVLLGTWFSFGLFLDAWAHSNVPELESFFTPWHAVFYSGFAATGAWILWVLWRNHQQGLRGLDAVPIGYGPAVVALPVFAAAGAGDYLWHTFIGIEQGIDILFSPTHLALITSMIMILTTPLRTAWADRDVVSPTFRQFLPAALALSFTASLVLLFAGYADATVFTGEDIVRAFTFDKGKGSRNAVELAAAIMFTNLIMVVPLLAIVRRFRPPFGTATLLAVVVMLLSTAVANYTNLSTAIGFVVAGVLVDVLLLKLRPSEDRVREYRVFAAAASFVTWAAYFAAAIIDQGTTPGVTEMWTGAPVMAALHGLLVAVVLVPTARR</sequence>
<feature type="transmembrane region" description="Helical" evidence="1">
    <location>
        <begin position="233"/>
        <end position="252"/>
    </location>
</feature>
<feature type="transmembrane region" description="Helical" evidence="1">
    <location>
        <begin position="109"/>
        <end position="134"/>
    </location>
</feature>